<dbReference type="PROSITE" id="PS50262">
    <property type="entry name" value="G_PROTEIN_RECEP_F1_2"/>
    <property type="match status" value="1"/>
</dbReference>
<comment type="subcellular location">
    <subcellularLocation>
        <location evidence="1">Cell membrane</location>
        <topology evidence="1">Multi-pass membrane protein</topology>
    </subcellularLocation>
</comment>
<dbReference type="GO" id="GO:0004993">
    <property type="term" value="F:G protein-coupled serotonin receptor activity"/>
    <property type="evidence" value="ECO:0007669"/>
    <property type="project" value="TreeGrafter"/>
</dbReference>
<dbReference type="GO" id="GO:0030425">
    <property type="term" value="C:dendrite"/>
    <property type="evidence" value="ECO:0007669"/>
    <property type="project" value="TreeGrafter"/>
</dbReference>
<dbReference type="AlphaFoldDB" id="A0AAU9XC89"/>
<dbReference type="GO" id="GO:0007187">
    <property type="term" value="P:G protein-coupled receptor signaling pathway, coupled to cyclic nucleotide second messenger"/>
    <property type="evidence" value="ECO:0007669"/>
    <property type="project" value="TreeGrafter"/>
</dbReference>
<keyword evidence="7 9" id="KW-0675">Receptor</keyword>
<evidence type="ECO:0000256" key="2">
    <source>
        <dbReference type="ARBA" id="ARBA00022475"/>
    </source>
</evidence>
<feature type="non-terminal residue" evidence="12">
    <location>
        <position position="1"/>
    </location>
</feature>
<dbReference type="InterPro" id="IPR000276">
    <property type="entry name" value="GPCR_Rhodpsn"/>
</dbReference>
<dbReference type="EMBL" id="CALNXJ010000037">
    <property type="protein sequence ID" value="CAH3143171.1"/>
    <property type="molecule type" value="Genomic_DNA"/>
</dbReference>
<dbReference type="GO" id="GO:0005886">
    <property type="term" value="C:plasma membrane"/>
    <property type="evidence" value="ECO:0007669"/>
    <property type="project" value="UniProtKB-SubCell"/>
</dbReference>
<accession>A0AAU9XC89</accession>
<feature type="transmembrane region" description="Helical" evidence="10">
    <location>
        <begin position="390"/>
        <end position="411"/>
    </location>
</feature>
<dbReference type="GO" id="GO:0045202">
    <property type="term" value="C:synapse"/>
    <property type="evidence" value="ECO:0007669"/>
    <property type="project" value="GOC"/>
</dbReference>
<dbReference type="SUPFAM" id="SSF81321">
    <property type="entry name" value="Family A G protein-coupled receptor-like"/>
    <property type="match status" value="3"/>
</dbReference>
<keyword evidence="4 10" id="KW-1133">Transmembrane helix</keyword>
<evidence type="ECO:0000256" key="10">
    <source>
        <dbReference type="SAM" id="Phobius"/>
    </source>
</evidence>
<feature type="transmembrane region" description="Helical" evidence="10">
    <location>
        <begin position="358"/>
        <end position="378"/>
    </location>
</feature>
<evidence type="ECO:0000256" key="8">
    <source>
        <dbReference type="ARBA" id="ARBA00023224"/>
    </source>
</evidence>
<keyword evidence="3 9" id="KW-0812">Transmembrane</keyword>
<organism evidence="12 13">
    <name type="scientific">Pocillopora meandrina</name>
    <dbReference type="NCBI Taxonomy" id="46732"/>
    <lineage>
        <taxon>Eukaryota</taxon>
        <taxon>Metazoa</taxon>
        <taxon>Cnidaria</taxon>
        <taxon>Anthozoa</taxon>
        <taxon>Hexacorallia</taxon>
        <taxon>Scleractinia</taxon>
        <taxon>Astrocoeniina</taxon>
        <taxon>Pocilloporidae</taxon>
        <taxon>Pocillopora</taxon>
    </lineage>
</organism>
<evidence type="ECO:0000256" key="6">
    <source>
        <dbReference type="ARBA" id="ARBA00023136"/>
    </source>
</evidence>
<feature type="transmembrane region" description="Helical" evidence="10">
    <location>
        <begin position="250"/>
        <end position="272"/>
    </location>
</feature>
<sequence>PSFAYPVAVFYIAVTVVAIIGNLMVCYAILTDKNLRNNPSNLLLLSLAVADLLTATIVMPFDTESLFLNFAWKHGRAVCLTWQLVYLFVHEKALSNTEHNSSQQLTKEQQEMYLKNIKAAKRSSVFVLAIYVCWQPYALWLVSDTITSKKWTSFDHEVYMVLLMFGFLNSALNPFLFAFRNKHFRAVYAKMFPSSEHRSHLSIQDSNVVYMITIPISIFSLLTISVDRYKTLSNPLSRFKNSQFMTQTRALIVIATIWLYCPLWPFFVLMGWREEGEADDDGICILPYTKNYILVSSFLNVILPLMITCFFYVLIYRIAVKNNRSTKRGTFPSTRKPSKDEKKVYLRNVKAAKTTSKFVLALFFCWQPYFYFVVASAIDSENWESFPHEVYLVLLMFGYLNSALNPFLFAFSNKSFKAVYKKLFTSRKRAVKRAEPSISLRRLSTFSQSTVTSEIPELGSGVRLRSISYYEDSVF</sequence>
<dbReference type="PANTHER" id="PTHR24247:SF278">
    <property type="entry name" value="HISTAMINE H2 RECEPTOR"/>
    <property type="match status" value="1"/>
</dbReference>
<evidence type="ECO:0000256" key="3">
    <source>
        <dbReference type="ARBA" id="ARBA00022692"/>
    </source>
</evidence>
<feature type="transmembrane region" description="Helical" evidence="10">
    <location>
        <begin position="158"/>
        <end position="179"/>
    </location>
</feature>
<reference evidence="12 13" key="1">
    <citation type="submission" date="2022-05" db="EMBL/GenBank/DDBJ databases">
        <authorList>
            <consortium name="Genoscope - CEA"/>
            <person name="William W."/>
        </authorList>
    </citation>
    <scope>NUCLEOTIDE SEQUENCE [LARGE SCALE GENOMIC DNA]</scope>
</reference>
<feature type="domain" description="G-protein coupled receptors family 1 profile" evidence="11">
    <location>
        <begin position="21"/>
        <end position="409"/>
    </location>
</feature>
<keyword evidence="2" id="KW-1003">Cell membrane</keyword>
<dbReference type="PANTHER" id="PTHR24247">
    <property type="entry name" value="5-HYDROXYTRYPTAMINE RECEPTOR"/>
    <property type="match status" value="1"/>
</dbReference>
<dbReference type="PROSITE" id="PS00237">
    <property type="entry name" value="G_PROTEIN_RECEP_F1_1"/>
    <property type="match status" value="1"/>
</dbReference>
<keyword evidence="8 9" id="KW-0807">Transducer</keyword>
<dbReference type="GO" id="GO:0030594">
    <property type="term" value="F:neurotransmitter receptor activity"/>
    <property type="evidence" value="ECO:0007669"/>
    <property type="project" value="TreeGrafter"/>
</dbReference>
<dbReference type="GO" id="GO:0007268">
    <property type="term" value="P:chemical synaptic transmission"/>
    <property type="evidence" value="ECO:0007669"/>
    <property type="project" value="TreeGrafter"/>
</dbReference>
<protein>
    <recommendedName>
        <fullName evidence="11">G-protein coupled receptors family 1 profile domain-containing protein</fullName>
    </recommendedName>
</protein>
<keyword evidence="6 10" id="KW-0472">Membrane</keyword>
<keyword evidence="5 9" id="KW-0297">G-protein coupled receptor</keyword>
<comment type="caution">
    <text evidence="12">The sequence shown here is derived from an EMBL/GenBank/DDBJ whole genome shotgun (WGS) entry which is preliminary data.</text>
</comment>
<evidence type="ECO:0000259" key="11">
    <source>
        <dbReference type="PROSITE" id="PS50262"/>
    </source>
</evidence>
<feature type="transmembrane region" description="Helical" evidence="10">
    <location>
        <begin position="125"/>
        <end position="146"/>
    </location>
</feature>
<dbReference type="Pfam" id="PF00001">
    <property type="entry name" value="7tm_1"/>
    <property type="match status" value="3"/>
</dbReference>
<name>A0AAU9XC89_9CNID</name>
<dbReference type="InterPro" id="IPR017452">
    <property type="entry name" value="GPCR_Rhodpsn_7TM"/>
</dbReference>
<evidence type="ECO:0000256" key="1">
    <source>
        <dbReference type="ARBA" id="ARBA00004651"/>
    </source>
</evidence>
<dbReference type="Proteomes" id="UP001159428">
    <property type="component" value="Unassembled WGS sequence"/>
</dbReference>
<evidence type="ECO:0000256" key="4">
    <source>
        <dbReference type="ARBA" id="ARBA00022989"/>
    </source>
</evidence>
<evidence type="ECO:0000313" key="13">
    <source>
        <dbReference type="Proteomes" id="UP001159428"/>
    </source>
</evidence>
<evidence type="ECO:0000256" key="7">
    <source>
        <dbReference type="ARBA" id="ARBA00023170"/>
    </source>
</evidence>
<gene>
    <name evidence="12" type="ORF">PMEA_00020472</name>
</gene>
<dbReference type="SMART" id="SM01381">
    <property type="entry name" value="7TM_GPCR_Srsx"/>
    <property type="match status" value="1"/>
</dbReference>
<proteinExistence type="inferred from homology"/>
<keyword evidence="13" id="KW-1185">Reference proteome</keyword>
<evidence type="ECO:0000256" key="9">
    <source>
        <dbReference type="RuleBase" id="RU000688"/>
    </source>
</evidence>
<comment type="similarity">
    <text evidence="9">Belongs to the G-protein coupled receptor 1 family.</text>
</comment>
<evidence type="ECO:0000256" key="5">
    <source>
        <dbReference type="ARBA" id="ARBA00023040"/>
    </source>
</evidence>
<feature type="transmembrane region" description="Helical" evidence="10">
    <location>
        <begin position="6"/>
        <end position="30"/>
    </location>
</feature>
<dbReference type="Gene3D" id="1.20.1070.10">
    <property type="entry name" value="Rhodopsin 7-helix transmembrane proteins"/>
    <property type="match status" value="3"/>
</dbReference>
<feature type="transmembrane region" description="Helical" evidence="10">
    <location>
        <begin position="292"/>
        <end position="315"/>
    </location>
</feature>
<dbReference type="PRINTS" id="PR00237">
    <property type="entry name" value="GPCRRHODOPSN"/>
</dbReference>
<evidence type="ECO:0000313" key="12">
    <source>
        <dbReference type="EMBL" id="CAH3143171.1"/>
    </source>
</evidence>